<dbReference type="Proteomes" id="UP001595740">
    <property type="component" value="Unassembled WGS sequence"/>
</dbReference>
<dbReference type="NCBIfam" id="TIGR03806">
    <property type="entry name" value="chp_HNE_0200"/>
    <property type="match status" value="1"/>
</dbReference>
<dbReference type="PROSITE" id="PS51257">
    <property type="entry name" value="PROKAR_LIPOPROTEIN"/>
    <property type="match status" value="1"/>
</dbReference>
<protein>
    <submittedName>
        <fullName evidence="1">SO2930 family diheme c-type cytochrome</fullName>
    </submittedName>
</protein>
<proteinExistence type="predicted"/>
<name>A0ABV7RPN9_9GAMM</name>
<evidence type="ECO:0000313" key="2">
    <source>
        <dbReference type="Proteomes" id="UP001595740"/>
    </source>
</evidence>
<gene>
    <name evidence="1" type="ORF">ACFOLC_07310</name>
</gene>
<dbReference type="InterPro" id="IPR022269">
    <property type="entry name" value="SO_2930-like_C"/>
</dbReference>
<evidence type="ECO:0000313" key="1">
    <source>
        <dbReference type="EMBL" id="MFC3550824.1"/>
    </source>
</evidence>
<reference evidence="2" key="1">
    <citation type="journal article" date="2019" name="Int. J. Syst. Evol. Microbiol.">
        <title>The Global Catalogue of Microorganisms (GCM) 10K type strain sequencing project: providing services to taxonomists for standard genome sequencing and annotation.</title>
        <authorList>
            <consortium name="The Broad Institute Genomics Platform"/>
            <consortium name="The Broad Institute Genome Sequencing Center for Infectious Disease"/>
            <person name="Wu L."/>
            <person name="Ma J."/>
        </authorList>
    </citation>
    <scope>NUCLEOTIDE SEQUENCE [LARGE SCALE GENOMIC DNA]</scope>
    <source>
        <strain evidence="2">KCTC 42875</strain>
    </source>
</reference>
<organism evidence="1 2">
    <name type="scientific">Lysobacter cavernae</name>
    <dbReference type="NCBI Taxonomy" id="1685901"/>
    <lineage>
        <taxon>Bacteria</taxon>
        <taxon>Pseudomonadati</taxon>
        <taxon>Pseudomonadota</taxon>
        <taxon>Gammaproteobacteria</taxon>
        <taxon>Lysobacterales</taxon>
        <taxon>Lysobacteraceae</taxon>
        <taxon>Lysobacter</taxon>
    </lineage>
</organism>
<dbReference type="SUPFAM" id="SSF48695">
    <property type="entry name" value="Multiheme cytochromes"/>
    <property type="match status" value="1"/>
</dbReference>
<dbReference type="InterPro" id="IPR036280">
    <property type="entry name" value="Multihaem_cyt_sf"/>
</dbReference>
<dbReference type="EMBL" id="JBHRXK010000003">
    <property type="protein sequence ID" value="MFC3550824.1"/>
    <property type="molecule type" value="Genomic_DNA"/>
</dbReference>
<accession>A0ABV7RPN9</accession>
<dbReference type="RefSeq" id="WP_386758596.1">
    <property type="nucleotide sequence ID" value="NZ_JBHRXK010000003.1"/>
</dbReference>
<keyword evidence="2" id="KW-1185">Reference proteome</keyword>
<comment type="caution">
    <text evidence="1">The sequence shown here is derived from an EMBL/GenBank/DDBJ whole genome shotgun (WGS) entry which is preliminary data.</text>
</comment>
<sequence>MKYGYVMAAVLAALSMVGCKRSAEPVSFHAQGQPAKLSDWHVFNVEDGHLRWNDGVEPYALNTALFSDYAHKLRTIWMPPGTKATYQAEAALDFPVGTIISKTFYYPRASGGAGAVLRVAERVGESRDGLDLKDVRLIETRLLVRRESGWVALPYVWNAQQTEAELARAGDTVSLEMHLPEGGEPQRFTYLVPDENQCAGCHATNNTTRELQPIGPKARHLNRDDPWHPGEGHAGENQLARMARLGRLEGLPAADIPRNARFDDARAKLEDRARAYLDVNCGHCHNPKGPADTSGLWLDAATDEPRRLGLCKPPVAAGQGTGDHLFDIVPGQPDASILVYRMDSLDPGAMMPELGRSTVHEEGVAVIRDWIKAWLGSCSSEGEPSESAPAENAQVAMK</sequence>